<feature type="domain" description="Biotin carboxylation" evidence="9">
    <location>
        <begin position="85"/>
        <end position="567"/>
    </location>
</feature>
<keyword evidence="4 6" id="KW-0067">ATP-binding</keyword>
<dbReference type="InterPro" id="IPR050856">
    <property type="entry name" value="Biotin_carboxylase_complex"/>
</dbReference>
<keyword evidence="11" id="KW-1185">Reference proteome</keyword>
<dbReference type="OMA" id="FINKPKH"/>
<evidence type="ECO:0008006" key="12">
    <source>
        <dbReference type="Google" id="ProtNLM"/>
    </source>
</evidence>
<dbReference type="GeneID" id="19204579"/>
<dbReference type="PROSITE" id="PS50968">
    <property type="entry name" value="BIOTINYL_LIPOYL"/>
    <property type="match status" value="1"/>
</dbReference>
<dbReference type="SMART" id="SM00878">
    <property type="entry name" value="Biotin_carb_C"/>
    <property type="match status" value="1"/>
</dbReference>
<dbReference type="FunFam" id="3.40.50.20:FF:000010">
    <property type="entry name" value="Propionyl-CoA carboxylase subunit alpha"/>
    <property type="match status" value="1"/>
</dbReference>
<evidence type="ECO:0000256" key="1">
    <source>
        <dbReference type="ARBA" id="ARBA00001953"/>
    </source>
</evidence>
<dbReference type="Pfam" id="PF00364">
    <property type="entry name" value="Biotin_lipoyl"/>
    <property type="match status" value="1"/>
</dbReference>
<evidence type="ECO:0000256" key="2">
    <source>
        <dbReference type="ARBA" id="ARBA00022598"/>
    </source>
</evidence>
<proteinExistence type="predicted"/>
<feature type="domain" description="ATP-grasp" evidence="8">
    <location>
        <begin position="204"/>
        <end position="402"/>
    </location>
</feature>
<dbReference type="InterPro" id="IPR011764">
    <property type="entry name" value="Biotin_carboxylation_dom"/>
</dbReference>
<evidence type="ECO:0000259" key="9">
    <source>
        <dbReference type="PROSITE" id="PS50979"/>
    </source>
</evidence>
<dbReference type="SUPFAM" id="SSF51246">
    <property type="entry name" value="Rudiment single hybrid motif"/>
    <property type="match status" value="1"/>
</dbReference>
<comment type="caution">
    <text evidence="10">The sequence shown here is derived from an EMBL/GenBank/DDBJ whole genome shotgun (WGS) entry which is preliminary data.</text>
</comment>
<evidence type="ECO:0000313" key="11">
    <source>
        <dbReference type="Proteomes" id="UP000053558"/>
    </source>
</evidence>
<comment type="cofactor">
    <cofactor evidence="1">
        <name>biotin</name>
        <dbReference type="ChEBI" id="CHEBI:57586"/>
    </cofactor>
</comment>
<dbReference type="Gene3D" id="3.30.470.20">
    <property type="entry name" value="ATP-grasp fold, B domain"/>
    <property type="match status" value="1"/>
</dbReference>
<dbReference type="InterPro" id="IPR011054">
    <property type="entry name" value="Rudment_hybrid_motif"/>
</dbReference>
<dbReference type="Pfam" id="PF00289">
    <property type="entry name" value="Biotin_carb_N"/>
    <property type="match status" value="1"/>
</dbReference>
<reference evidence="11" key="1">
    <citation type="journal article" date="2012" name="Science">
        <title>The Paleozoic origin of enzymatic lignin decomposition reconstructed from 31 fungal genomes.</title>
        <authorList>
            <person name="Floudas D."/>
            <person name="Binder M."/>
            <person name="Riley R."/>
            <person name="Barry K."/>
            <person name="Blanchette R.A."/>
            <person name="Henrissat B."/>
            <person name="Martinez A.T."/>
            <person name="Otillar R."/>
            <person name="Spatafora J.W."/>
            <person name="Yadav J.S."/>
            <person name="Aerts A."/>
            <person name="Benoit I."/>
            <person name="Boyd A."/>
            <person name="Carlson A."/>
            <person name="Copeland A."/>
            <person name="Coutinho P.M."/>
            <person name="de Vries R.P."/>
            <person name="Ferreira P."/>
            <person name="Findley K."/>
            <person name="Foster B."/>
            <person name="Gaskell J."/>
            <person name="Glotzer D."/>
            <person name="Gorecki P."/>
            <person name="Heitman J."/>
            <person name="Hesse C."/>
            <person name="Hori C."/>
            <person name="Igarashi K."/>
            <person name="Jurgens J.A."/>
            <person name="Kallen N."/>
            <person name="Kersten P."/>
            <person name="Kohler A."/>
            <person name="Kuees U."/>
            <person name="Kumar T.K.A."/>
            <person name="Kuo A."/>
            <person name="LaButti K."/>
            <person name="Larrondo L.F."/>
            <person name="Lindquist E."/>
            <person name="Ling A."/>
            <person name="Lombard V."/>
            <person name="Lucas S."/>
            <person name="Lundell T."/>
            <person name="Martin R."/>
            <person name="McLaughlin D.J."/>
            <person name="Morgenstern I."/>
            <person name="Morin E."/>
            <person name="Murat C."/>
            <person name="Nagy L.G."/>
            <person name="Nolan M."/>
            <person name="Ohm R.A."/>
            <person name="Patyshakuliyeva A."/>
            <person name="Rokas A."/>
            <person name="Ruiz-Duenas F.J."/>
            <person name="Sabat G."/>
            <person name="Salamov A."/>
            <person name="Samejima M."/>
            <person name="Schmutz J."/>
            <person name="Slot J.C."/>
            <person name="St John F."/>
            <person name="Stenlid J."/>
            <person name="Sun H."/>
            <person name="Sun S."/>
            <person name="Syed K."/>
            <person name="Tsang A."/>
            <person name="Wiebenga A."/>
            <person name="Young D."/>
            <person name="Pisabarro A."/>
            <person name="Eastwood D.C."/>
            <person name="Martin F."/>
            <person name="Cullen D."/>
            <person name="Grigoriev I.V."/>
            <person name="Hibbett D.S."/>
        </authorList>
    </citation>
    <scope>NUCLEOTIDE SEQUENCE [LARGE SCALE GENOMIC DNA]</scope>
    <source>
        <strain evidence="11">RWD-64-598 SS2</strain>
    </source>
</reference>
<dbReference type="InterPro" id="IPR005479">
    <property type="entry name" value="CPAse_ATP-bd"/>
</dbReference>
<dbReference type="PROSITE" id="PS50979">
    <property type="entry name" value="BC"/>
    <property type="match status" value="1"/>
</dbReference>
<dbReference type="InterPro" id="IPR016185">
    <property type="entry name" value="PreATP-grasp_dom_sf"/>
</dbReference>
<evidence type="ECO:0000313" key="10">
    <source>
        <dbReference type="EMBL" id="EIW87182.1"/>
    </source>
</evidence>
<dbReference type="Gene3D" id="2.40.50.100">
    <property type="match status" value="1"/>
</dbReference>
<evidence type="ECO:0000256" key="5">
    <source>
        <dbReference type="ARBA" id="ARBA00023267"/>
    </source>
</evidence>
<dbReference type="PROSITE" id="PS00867">
    <property type="entry name" value="CPSASE_2"/>
    <property type="match status" value="1"/>
</dbReference>
<dbReference type="Pfam" id="PF02786">
    <property type="entry name" value="CPSase_L_D2"/>
    <property type="match status" value="1"/>
</dbReference>
<evidence type="ECO:0000256" key="3">
    <source>
        <dbReference type="ARBA" id="ARBA00022741"/>
    </source>
</evidence>
<sequence length="816" mass="87515">MIPSKHSAAQSLRLISSRARAAAAPAVTAVVQNTSGRTINRGIRNVASANSAKLLRSTKPLAGTSFARSYATPSSSQDASLRKAHFDKVLIANRGEIACRVIRTAKKLGIKTVAVYSEVDANSLHVLEADEAYCIGPAPSAESYLSMDKIIEVCHRSGAQAIHPGYGFLSENAKFAERLAEEGIVFIGPPSSAIVSMGSKSESKNIMSAAGVPCVPGYHGTNQDPQHLFEESKGIGFPVLIKAIHGGGGKGMRTVHSEDEFMDALESAKRESQKAFGDADVLVEKYIVRPRHIEVQVFADMMGNAVSVWERDCSVQRRNQKIIEEAPAPGLTPELRADLSSKAVAAAKAVNYVGAGTVEFIFDNDTQQFYFMEMNTRLQVEHPVSEMVSGLDLVEWQLEVAAGNPLPLKQSEVPLIGHAFEARIYAENPRNNFLPDSGTMLYLSTPTPTHIFAPTFPPLIPAEGTSTDSGDVAPREVDTSVTVAPSLRLEQGFTQGSQIGVFYDPMIAKLVVHGRDRTEALRMLRRGLEEYKVVGLSTNVEFLLALASHEKFIAGDVETGFIPKYFDELFPPIPEPSSELLAQAGLYVALRDHPTQPADSTPWTTLQSRRFGGDVYERIISIQSDDAAPDAPPTTVHVKSVSPSTFDVTIRSPSGETLAMFPSVPAHLASPTSLRTTLGGAGLETTIVSQPPPAAVPASLAHGTMERLHIFSAGGRKTTLVLPTPGWLRSLGGDVLSGSKGALRAPMPSLVVEVRVKLGEKVVKGQPVVVLESMKTETVLRSDVDGVVKAVACAKGEMVEEGKELVDIESEEAESA</sequence>
<evidence type="ECO:0000259" key="7">
    <source>
        <dbReference type="PROSITE" id="PS50968"/>
    </source>
</evidence>
<dbReference type="OrthoDB" id="196847at2759"/>
<keyword evidence="5" id="KW-0092">Biotin</keyword>
<dbReference type="GO" id="GO:0005524">
    <property type="term" value="F:ATP binding"/>
    <property type="evidence" value="ECO:0007669"/>
    <property type="project" value="UniProtKB-UniRule"/>
</dbReference>
<gene>
    <name evidence="10" type="ORF">CONPUDRAFT_161778</name>
</gene>
<dbReference type="SUPFAM" id="SSF51230">
    <property type="entry name" value="Single hybrid motif"/>
    <property type="match status" value="1"/>
</dbReference>
<protein>
    <recommendedName>
        <fullName evidence="12">3-methylcrotonyl-CoA carboxylase</fullName>
    </recommendedName>
</protein>
<dbReference type="Proteomes" id="UP000053558">
    <property type="component" value="Unassembled WGS sequence"/>
</dbReference>
<dbReference type="GO" id="GO:0005739">
    <property type="term" value="C:mitochondrion"/>
    <property type="evidence" value="ECO:0007669"/>
    <property type="project" value="TreeGrafter"/>
</dbReference>
<dbReference type="RefSeq" id="XP_007763755.1">
    <property type="nucleotide sequence ID" value="XM_007765565.1"/>
</dbReference>
<keyword evidence="3 6" id="KW-0547">Nucleotide-binding</keyword>
<organism evidence="10 11">
    <name type="scientific">Coniophora puteana (strain RWD-64-598)</name>
    <name type="common">Brown rot fungus</name>
    <dbReference type="NCBI Taxonomy" id="741705"/>
    <lineage>
        <taxon>Eukaryota</taxon>
        <taxon>Fungi</taxon>
        <taxon>Dikarya</taxon>
        <taxon>Basidiomycota</taxon>
        <taxon>Agaricomycotina</taxon>
        <taxon>Agaricomycetes</taxon>
        <taxon>Agaricomycetidae</taxon>
        <taxon>Boletales</taxon>
        <taxon>Coniophorineae</taxon>
        <taxon>Coniophoraceae</taxon>
        <taxon>Coniophora</taxon>
    </lineage>
</organism>
<dbReference type="GO" id="GO:0004485">
    <property type="term" value="F:methylcrotonoyl-CoA carboxylase activity"/>
    <property type="evidence" value="ECO:0007669"/>
    <property type="project" value="TreeGrafter"/>
</dbReference>
<dbReference type="InterPro" id="IPR005481">
    <property type="entry name" value="BC-like_N"/>
</dbReference>
<keyword evidence="2" id="KW-0436">Ligase</keyword>
<dbReference type="PANTHER" id="PTHR18866">
    <property type="entry name" value="CARBOXYLASE:PYRUVATE/ACETYL-COA/PROPIONYL-COA CARBOXYLASE"/>
    <property type="match status" value="1"/>
</dbReference>
<dbReference type="SUPFAM" id="SSF52440">
    <property type="entry name" value="PreATP-grasp domain"/>
    <property type="match status" value="1"/>
</dbReference>
<dbReference type="InterPro" id="IPR011053">
    <property type="entry name" value="Single_hybrid_motif"/>
</dbReference>
<dbReference type="PANTHER" id="PTHR18866:SF33">
    <property type="entry name" value="METHYLCROTONOYL-COA CARBOXYLASE SUBUNIT ALPHA, MITOCHONDRIAL-RELATED"/>
    <property type="match status" value="1"/>
</dbReference>
<dbReference type="FunFam" id="3.30.1490.20:FF:000003">
    <property type="entry name" value="acetyl-CoA carboxylase isoform X1"/>
    <property type="match status" value="1"/>
</dbReference>
<dbReference type="AlphaFoldDB" id="A0A5M3N6W9"/>
<dbReference type="EMBL" id="JH711573">
    <property type="protein sequence ID" value="EIW87182.1"/>
    <property type="molecule type" value="Genomic_DNA"/>
</dbReference>
<dbReference type="InterPro" id="IPR000089">
    <property type="entry name" value="Biotin_lipoyl"/>
</dbReference>
<feature type="domain" description="Lipoyl-binding" evidence="7">
    <location>
        <begin position="734"/>
        <end position="809"/>
    </location>
</feature>
<dbReference type="PROSITE" id="PS50975">
    <property type="entry name" value="ATP_GRASP"/>
    <property type="match status" value="1"/>
</dbReference>
<dbReference type="GO" id="GO:0046872">
    <property type="term" value="F:metal ion binding"/>
    <property type="evidence" value="ECO:0007669"/>
    <property type="project" value="InterPro"/>
</dbReference>
<dbReference type="Pfam" id="PF02785">
    <property type="entry name" value="Biotin_carb_C"/>
    <property type="match status" value="1"/>
</dbReference>
<dbReference type="InterPro" id="IPR005482">
    <property type="entry name" value="Biotin_COase_C"/>
</dbReference>
<dbReference type="CDD" id="cd06850">
    <property type="entry name" value="biotinyl_domain"/>
    <property type="match status" value="1"/>
</dbReference>
<name>A0A5M3N6W9_CONPW</name>
<dbReference type="InterPro" id="IPR011761">
    <property type="entry name" value="ATP-grasp"/>
</dbReference>
<evidence type="ECO:0000256" key="4">
    <source>
        <dbReference type="ARBA" id="ARBA00022840"/>
    </source>
</evidence>
<evidence type="ECO:0000256" key="6">
    <source>
        <dbReference type="PROSITE-ProRule" id="PRU00409"/>
    </source>
</evidence>
<dbReference type="SUPFAM" id="SSF56059">
    <property type="entry name" value="Glutathione synthetase ATP-binding domain-like"/>
    <property type="match status" value="1"/>
</dbReference>
<dbReference type="KEGG" id="cput:CONPUDRAFT_161778"/>
<accession>A0A5M3N6W9</accession>
<evidence type="ECO:0000259" key="8">
    <source>
        <dbReference type="PROSITE" id="PS50975"/>
    </source>
</evidence>